<gene>
    <name evidence="2" type="ORF">FKG94_09730</name>
</gene>
<keyword evidence="1" id="KW-0732">Signal</keyword>
<dbReference type="Proteomes" id="UP000319732">
    <property type="component" value="Unassembled WGS sequence"/>
</dbReference>
<organism evidence="2 3">
    <name type="scientific">Exilibacterium tricleocarpae</name>
    <dbReference type="NCBI Taxonomy" id="2591008"/>
    <lineage>
        <taxon>Bacteria</taxon>
        <taxon>Pseudomonadati</taxon>
        <taxon>Pseudomonadota</taxon>
        <taxon>Gammaproteobacteria</taxon>
        <taxon>Cellvibrionales</taxon>
        <taxon>Cellvibrionaceae</taxon>
        <taxon>Exilibacterium</taxon>
    </lineage>
</organism>
<evidence type="ECO:0000313" key="2">
    <source>
        <dbReference type="EMBL" id="TQV81360.1"/>
    </source>
</evidence>
<accession>A0A545TVW0</accession>
<dbReference type="SUPFAM" id="SSF75011">
    <property type="entry name" value="3-carboxy-cis,cis-mucoante lactonizing enzyme"/>
    <property type="match status" value="1"/>
</dbReference>
<dbReference type="AlphaFoldDB" id="A0A545TVW0"/>
<feature type="chain" id="PRO_5022038685" description="Cycloisomerase" evidence="1">
    <location>
        <begin position="24"/>
        <end position="273"/>
    </location>
</feature>
<reference evidence="2 3" key="1">
    <citation type="submission" date="2019-06" db="EMBL/GenBank/DDBJ databases">
        <title>Whole genome sequence for Cellvibrionaceae sp. R142.</title>
        <authorList>
            <person name="Wang G."/>
        </authorList>
    </citation>
    <scope>NUCLEOTIDE SEQUENCE [LARGE SCALE GENOMIC DNA]</scope>
    <source>
        <strain evidence="2 3">R142</strain>
    </source>
</reference>
<dbReference type="RefSeq" id="WP_142904021.1">
    <property type="nucleotide sequence ID" value="NZ_ML660091.1"/>
</dbReference>
<protein>
    <recommendedName>
        <fullName evidence="4">Cycloisomerase</fullName>
    </recommendedName>
</protein>
<name>A0A545TVW0_9GAMM</name>
<evidence type="ECO:0008006" key="4">
    <source>
        <dbReference type="Google" id="ProtNLM"/>
    </source>
</evidence>
<dbReference type="OrthoDB" id="839202at2"/>
<evidence type="ECO:0000256" key="1">
    <source>
        <dbReference type="SAM" id="SignalP"/>
    </source>
</evidence>
<dbReference type="EMBL" id="VHSG01000008">
    <property type="protein sequence ID" value="TQV81360.1"/>
    <property type="molecule type" value="Genomic_DNA"/>
</dbReference>
<sequence>MTGSVLPAGALLLFVCLSVSVAAADKSVEPLTQFVAEEARQAVAVDDSAVYVIDNRAIGKYDKLTGKRLRQWRGEKAGPIQHLNSGVVIEGRLYSAHSNYPRQPMTSTIEIWDTETLEHIGTHSFGIYLGSATWVDFHRGHWWVVFANYGTRGGTPGRGPEWTQLVKFDGQWRRQAAWVLPPELVTRFSPYSNSGGGWGPDGSLYLTGHDEAALFRVELPAAGAALVYKGRLPAPIEGQGIAWERNAERLRLYGIRRSSRTVVAVNLRNHQTR</sequence>
<feature type="signal peptide" evidence="1">
    <location>
        <begin position="1"/>
        <end position="23"/>
    </location>
</feature>
<comment type="caution">
    <text evidence="2">The sequence shown here is derived from an EMBL/GenBank/DDBJ whole genome shotgun (WGS) entry which is preliminary data.</text>
</comment>
<proteinExistence type="predicted"/>
<evidence type="ECO:0000313" key="3">
    <source>
        <dbReference type="Proteomes" id="UP000319732"/>
    </source>
</evidence>
<keyword evidence="3" id="KW-1185">Reference proteome</keyword>